<dbReference type="PANTHER" id="PTHR30290:SF9">
    <property type="entry name" value="OLIGOPEPTIDE-BINDING PROTEIN APPA"/>
    <property type="match status" value="1"/>
</dbReference>
<dbReference type="RefSeq" id="WP_013726400.1">
    <property type="nucleotide sequence ID" value="NZ_LGVO01000019.1"/>
</dbReference>
<sequence>MKVKRRFIGFTIIFAMIIIFMSFHHRVDYDFFRKNTKSIVFAIGTEPITLDPKYAEDIESAKVIVNIYDGLVRYKENTTEIEPSLATKWDISEDEREYIFYLRKGVKFHDGTEFNAYSVRESIIRQLNFKEASTINYFKRIFKNLININIIDDYTVKIILKDKDPQFLSNLAMPYSAPIVSPRAIKKYGDKYFKHPVGTGAFKFVSWKKGEAIVLKKNNNYWGEKAKVERLVFTFIKKNPQRVAKFMTKDVDVVDNLDSTSIMDIEKAGGKILQQKGDNINYVKFNYLKYPLNNFNLRRAICSAINREKIMKKFYNGYSTTIKDGILYNPQLSIETLQELNLDNLSIKMIIYSNPTSYNTIGERLAEYVQQNLLEVGIRATIEVFPWDKYHEKINQGDWDIMFYGCIGEYECDYIKEVFMKNNICFPICNSKKILAYSDKILGLQYHPTGIIFFNKVSIKE</sequence>
<keyword evidence="5" id="KW-0472">Membrane</keyword>
<evidence type="ECO:0000256" key="1">
    <source>
        <dbReference type="ARBA" id="ARBA00004193"/>
    </source>
</evidence>
<dbReference type="GO" id="GO:1904680">
    <property type="term" value="F:peptide transmembrane transporter activity"/>
    <property type="evidence" value="ECO:0007669"/>
    <property type="project" value="TreeGrafter"/>
</dbReference>
<dbReference type="GO" id="GO:0015833">
    <property type="term" value="P:peptide transport"/>
    <property type="evidence" value="ECO:0007669"/>
    <property type="project" value="TreeGrafter"/>
</dbReference>
<evidence type="ECO:0000256" key="5">
    <source>
        <dbReference type="SAM" id="Phobius"/>
    </source>
</evidence>
<protein>
    <submittedName>
        <fullName evidence="7">Peptide ABC transporter substrate-binding protein</fullName>
    </submittedName>
</protein>
<dbReference type="Pfam" id="PF00496">
    <property type="entry name" value="SBP_bac_5"/>
    <property type="match status" value="1"/>
</dbReference>
<dbReference type="SUPFAM" id="SSF53850">
    <property type="entry name" value="Periplasmic binding protein-like II"/>
    <property type="match status" value="1"/>
</dbReference>
<evidence type="ECO:0000256" key="4">
    <source>
        <dbReference type="ARBA" id="ARBA00022729"/>
    </source>
</evidence>
<dbReference type="GO" id="GO:0042597">
    <property type="term" value="C:periplasmic space"/>
    <property type="evidence" value="ECO:0007669"/>
    <property type="project" value="UniProtKB-ARBA"/>
</dbReference>
<dbReference type="PROSITE" id="PS01040">
    <property type="entry name" value="SBP_BACTERIAL_5"/>
    <property type="match status" value="1"/>
</dbReference>
<keyword evidence="5" id="KW-1133">Transmembrane helix</keyword>
<keyword evidence="3" id="KW-0813">Transport</keyword>
<evidence type="ECO:0000313" key="7">
    <source>
        <dbReference type="EMBL" id="KOA83030.1"/>
    </source>
</evidence>
<dbReference type="Gene3D" id="3.10.105.10">
    <property type="entry name" value="Dipeptide-binding Protein, Domain 3"/>
    <property type="match status" value="1"/>
</dbReference>
<dbReference type="PANTHER" id="PTHR30290">
    <property type="entry name" value="PERIPLASMIC BINDING COMPONENT OF ABC TRANSPORTER"/>
    <property type="match status" value="1"/>
</dbReference>
<dbReference type="OrthoDB" id="9772924at2"/>
<dbReference type="Proteomes" id="UP000037540">
    <property type="component" value="Unassembled WGS sequence"/>
</dbReference>
<keyword evidence="4" id="KW-0732">Signal</keyword>
<dbReference type="InterPro" id="IPR023765">
    <property type="entry name" value="SBP_5_CS"/>
</dbReference>
<evidence type="ECO:0000259" key="6">
    <source>
        <dbReference type="Pfam" id="PF00496"/>
    </source>
</evidence>
<accession>A0A9Q1UWG6</accession>
<comment type="similarity">
    <text evidence="2">Belongs to the bacterial solute-binding protein 5 family.</text>
</comment>
<reference evidence="7 8" key="1">
    <citation type="submission" date="2015-07" db="EMBL/GenBank/DDBJ databases">
        <title>Draft genome sequences of 17 French Clostridium botulinum group III.</title>
        <authorList>
            <person name="Woudstra C."/>
            <person name="Le Marechal C."/>
            <person name="Souillard R."/>
            <person name="Bayon-Auboyer M.-H."/>
            <person name="Dessouter D."/>
            <person name="Fach P."/>
        </authorList>
    </citation>
    <scope>NUCLEOTIDE SEQUENCE [LARGE SCALE GENOMIC DNA]</scope>
    <source>
        <strain evidence="7 8">12LNRI-CD</strain>
    </source>
</reference>
<evidence type="ECO:0000256" key="3">
    <source>
        <dbReference type="ARBA" id="ARBA00022448"/>
    </source>
</evidence>
<dbReference type="InterPro" id="IPR039424">
    <property type="entry name" value="SBP_5"/>
</dbReference>
<dbReference type="PIRSF" id="PIRSF002741">
    <property type="entry name" value="MppA"/>
    <property type="match status" value="1"/>
</dbReference>
<dbReference type="InterPro" id="IPR000914">
    <property type="entry name" value="SBP_5_dom"/>
</dbReference>
<proteinExistence type="inferred from homology"/>
<keyword evidence="5" id="KW-0812">Transmembrane</keyword>
<evidence type="ECO:0000313" key="8">
    <source>
        <dbReference type="Proteomes" id="UP000037540"/>
    </source>
</evidence>
<dbReference type="EMBL" id="LGVR01000092">
    <property type="protein sequence ID" value="KOA83030.1"/>
    <property type="molecule type" value="Genomic_DNA"/>
</dbReference>
<dbReference type="GO" id="GO:0043190">
    <property type="term" value="C:ATP-binding cassette (ABC) transporter complex"/>
    <property type="evidence" value="ECO:0007669"/>
    <property type="project" value="InterPro"/>
</dbReference>
<feature type="transmembrane region" description="Helical" evidence="5">
    <location>
        <begin position="7"/>
        <end position="25"/>
    </location>
</feature>
<organism evidence="7 8">
    <name type="scientific">Clostridium botulinum</name>
    <dbReference type="NCBI Taxonomy" id="1491"/>
    <lineage>
        <taxon>Bacteria</taxon>
        <taxon>Bacillati</taxon>
        <taxon>Bacillota</taxon>
        <taxon>Clostridia</taxon>
        <taxon>Eubacteriales</taxon>
        <taxon>Clostridiaceae</taxon>
        <taxon>Clostridium</taxon>
    </lineage>
</organism>
<dbReference type="AlphaFoldDB" id="A0A9Q1UWG6"/>
<dbReference type="Gene3D" id="3.40.190.10">
    <property type="entry name" value="Periplasmic binding protein-like II"/>
    <property type="match status" value="1"/>
</dbReference>
<dbReference type="InterPro" id="IPR030678">
    <property type="entry name" value="Peptide/Ni-bd"/>
</dbReference>
<comment type="caution">
    <text evidence="7">The sequence shown here is derived from an EMBL/GenBank/DDBJ whole genome shotgun (WGS) entry which is preliminary data.</text>
</comment>
<gene>
    <name evidence="7" type="ORF">ADU74_12830</name>
</gene>
<evidence type="ECO:0000256" key="2">
    <source>
        <dbReference type="ARBA" id="ARBA00005695"/>
    </source>
</evidence>
<feature type="domain" description="Solute-binding protein family 5" evidence="6">
    <location>
        <begin position="80"/>
        <end position="410"/>
    </location>
</feature>
<name>A0A9Q1UWG6_CLOBO</name>
<comment type="subcellular location">
    <subcellularLocation>
        <location evidence="1">Cell membrane</location>
        <topology evidence="1">Lipid-anchor</topology>
    </subcellularLocation>
</comment>